<sequence>MLFQKRFESGLERKSDVRRSHEFHIAELTNKF</sequence>
<evidence type="ECO:0000313" key="1">
    <source>
        <dbReference type="EMBL" id="DAF95027.1"/>
    </source>
</evidence>
<protein>
    <submittedName>
        <fullName evidence="1">Uncharacterized protein</fullName>
    </submittedName>
</protein>
<name>A0A8S5UKR6_9CAUD</name>
<accession>A0A8S5UKR6</accession>
<proteinExistence type="predicted"/>
<dbReference type="EMBL" id="BK016102">
    <property type="protein sequence ID" value="DAF95027.1"/>
    <property type="molecule type" value="Genomic_DNA"/>
</dbReference>
<reference evidence="1" key="1">
    <citation type="journal article" date="2021" name="Proc. Natl. Acad. Sci. U.S.A.">
        <title>A Catalog of Tens of Thousands of Viruses from Human Metagenomes Reveals Hidden Associations with Chronic Diseases.</title>
        <authorList>
            <person name="Tisza M.J."/>
            <person name="Buck C.B."/>
        </authorList>
    </citation>
    <scope>NUCLEOTIDE SEQUENCE</scope>
    <source>
        <strain evidence="1">CtQf419</strain>
    </source>
</reference>
<organism evidence="1">
    <name type="scientific">Myoviridae sp. ctQf419</name>
    <dbReference type="NCBI Taxonomy" id="2825102"/>
    <lineage>
        <taxon>Viruses</taxon>
        <taxon>Duplodnaviria</taxon>
        <taxon>Heunggongvirae</taxon>
        <taxon>Uroviricota</taxon>
        <taxon>Caudoviricetes</taxon>
    </lineage>
</organism>